<evidence type="ECO:0000256" key="8">
    <source>
        <dbReference type="SAM" id="MobiDB-lite"/>
    </source>
</evidence>
<keyword evidence="6" id="KW-0862">Zinc</keyword>
<evidence type="ECO:0000256" key="7">
    <source>
        <dbReference type="PROSITE-ProRule" id="PRU00042"/>
    </source>
</evidence>
<feature type="region of interest" description="Disordered" evidence="8">
    <location>
        <begin position="343"/>
        <end position="416"/>
    </location>
</feature>
<evidence type="ECO:0000256" key="1">
    <source>
        <dbReference type="ARBA" id="ARBA00003767"/>
    </source>
</evidence>
<dbReference type="PANTHER" id="PTHR23234">
    <property type="entry name" value="ZNF44 PROTEIN"/>
    <property type="match status" value="1"/>
</dbReference>
<feature type="domain" description="C2H2-type" evidence="9">
    <location>
        <begin position="503"/>
        <end position="525"/>
    </location>
</feature>
<feature type="domain" description="C2H2-type" evidence="9">
    <location>
        <begin position="676"/>
        <end position="703"/>
    </location>
</feature>
<protein>
    <submittedName>
        <fullName evidence="11">Gastrula zinc finger protein 5-1-like isoform X1</fullName>
    </submittedName>
</protein>
<dbReference type="InterPro" id="IPR050758">
    <property type="entry name" value="Znf_C2H2-type"/>
</dbReference>
<evidence type="ECO:0000256" key="2">
    <source>
        <dbReference type="ARBA" id="ARBA00006991"/>
    </source>
</evidence>
<dbReference type="GO" id="GO:0008270">
    <property type="term" value="F:zinc ion binding"/>
    <property type="evidence" value="ECO:0007669"/>
    <property type="project" value="UniProtKB-KW"/>
</dbReference>
<dbReference type="InterPro" id="IPR036236">
    <property type="entry name" value="Znf_C2H2_sf"/>
</dbReference>
<evidence type="ECO:0000256" key="6">
    <source>
        <dbReference type="ARBA" id="ARBA00022833"/>
    </source>
</evidence>
<dbReference type="FunFam" id="3.30.160.60:FF:001602">
    <property type="entry name" value="Zinc finger protein 490"/>
    <property type="match status" value="1"/>
</dbReference>
<evidence type="ECO:0000256" key="5">
    <source>
        <dbReference type="ARBA" id="ARBA00022771"/>
    </source>
</evidence>
<feature type="domain" description="C2H2-type" evidence="9">
    <location>
        <begin position="83"/>
        <end position="110"/>
    </location>
</feature>
<dbReference type="KEGG" id="cvn:111101076"/>
<name>A0A8B8AGF2_CRAVI</name>
<evidence type="ECO:0000313" key="10">
    <source>
        <dbReference type="Proteomes" id="UP000694844"/>
    </source>
</evidence>
<feature type="domain" description="C2H2-type" evidence="9">
    <location>
        <begin position="539"/>
        <end position="566"/>
    </location>
</feature>
<evidence type="ECO:0000256" key="3">
    <source>
        <dbReference type="ARBA" id="ARBA00022723"/>
    </source>
</evidence>
<dbReference type="GeneID" id="111101076"/>
<feature type="compositionally biased region" description="Basic and acidic residues" evidence="8">
    <location>
        <begin position="103"/>
        <end position="112"/>
    </location>
</feature>
<feature type="domain" description="C2H2-type" evidence="9">
    <location>
        <begin position="704"/>
        <end position="727"/>
    </location>
</feature>
<dbReference type="Pfam" id="PF13912">
    <property type="entry name" value="zf-C2H2_6"/>
    <property type="match status" value="1"/>
</dbReference>
<organism evidence="10 11">
    <name type="scientific">Crassostrea virginica</name>
    <name type="common">Eastern oyster</name>
    <dbReference type="NCBI Taxonomy" id="6565"/>
    <lineage>
        <taxon>Eukaryota</taxon>
        <taxon>Metazoa</taxon>
        <taxon>Spiralia</taxon>
        <taxon>Lophotrochozoa</taxon>
        <taxon>Mollusca</taxon>
        <taxon>Bivalvia</taxon>
        <taxon>Autobranchia</taxon>
        <taxon>Pteriomorphia</taxon>
        <taxon>Ostreida</taxon>
        <taxon>Ostreoidea</taxon>
        <taxon>Ostreidae</taxon>
        <taxon>Crassostrea</taxon>
    </lineage>
</organism>
<feature type="region of interest" description="Disordered" evidence="8">
    <location>
        <begin position="1"/>
        <end position="26"/>
    </location>
</feature>
<evidence type="ECO:0000256" key="4">
    <source>
        <dbReference type="ARBA" id="ARBA00022737"/>
    </source>
</evidence>
<sequence>MALSSKMLRLESTRPVVKNSKVSAKDKQKSYLEFLENSWKSKSESKEYTLKKSSSKPRATPKPSEDGEKTKNQQGTGSVVLLHKCQVCKKAYLRLCSLEKHEQSHEGKEIRISNKVVPQPPSNAKNKNKSQKKKHCQESKSSNFVENSQDMLEFTPNVSTIQTTSSTANFHDIQDLISAPPTHQEFVDKSQNAPLQLKENMKSLDSNALDGLLLVSGFQDKPTLVYPANLQTNSSESSSSPAKNKFTSNSVKNPLISFQPEEDEVLETLWNPSSALQSEDVVINASSTDEEVHTQVTKILDFLETEEADGTDMNNKESSLNSSHVILQVPVTLQPVDDKDEHLESVLEDEKNSKENDKDVRDSDMKYVPVQAEEEKDNAETIERGKTEDLKDISEDEDDVMDDPYEGDNGEDEDHISDVKDETYENTVENVNEECQGKEGDISIELDKVQKTSNSEKNGMDLESCEFSRDRSIIDFHEDISDEDVNDGDEVEDKHNKSFIGLFSCSVCQEEFKDDANLQTHKRKHVEVQLQSKSKEGALICDICGNSFKSKTGLSFHKKIHSKSLQCVECGKIFSEPILLSRHMLTHNKVKHMCDICGKSYTTIGHLGVHISSAHDSTTYDCKECGKVFKHTSNLRLHMRTHFGAKSFICENCGMAFKFSSVLHRHRKIHRNEKNADCSTCGKSFRCNYTLKIHMLTHTKEKPHSCIICRKRFNHKVSLRLHIEKFH</sequence>
<dbReference type="FunFam" id="3.30.160.60:FF:000100">
    <property type="entry name" value="Zinc finger 45-like"/>
    <property type="match status" value="2"/>
</dbReference>
<feature type="compositionally biased region" description="Basic and acidic residues" evidence="8">
    <location>
        <begin position="378"/>
        <end position="393"/>
    </location>
</feature>
<keyword evidence="4" id="KW-0677">Repeat</keyword>
<reference evidence="11" key="1">
    <citation type="submission" date="2025-08" db="UniProtKB">
        <authorList>
            <consortium name="RefSeq"/>
        </authorList>
    </citation>
    <scope>IDENTIFICATION</scope>
    <source>
        <tissue evidence="11">Whole sample</tissue>
    </source>
</reference>
<feature type="domain" description="C2H2-type" evidence="9">
    <location>
        <begin position="620"/>
        <end position="647"/>
    </location>
</feature>
<dbReference type="PROSITE" id="PS50157">
    <property type="entry name" value="ZINC_FINGER_C2H2_2"/>
    <property type="match status" value="9"/>
</dbReference>
<feature type="domain" description="C2H2-type" evidence="9">
    <location>
        <begin position="648"/>
        <end position="675"/>
    </location>
</feature>
<keyword evidence="5 7" id="KW-0863">Zinc-finger</keyword>
<dbReference type="FunFam" id="3.30.160.60:FF:000446">
    <property type="entry name" value="Zinc finger protein"/>
    <property type="match status" value="1"/>
</dbReference>
<evidence type="ECO:0000313" key="11">
    <source>
        <dbReference type="RefSeq" id="XP_022289064.1"/>
    </source>
</evidence>
<dbReference type="AlphaFoldDB" id="A0A8B8AGF2"/>
<comment type="function">
    <text evidence="1">May be involved in transcriptional regulation.</text>
</comment>
<dbReference type="PROSITE" id="PS00028">
    <property type="entry name" value="ZINC_FINGER_C2H2_1"/>
    <property type="match status" value="8"/>
</dbReference>
<dbReference type="Pfam" id="PF00096">
    <property type="entry name" value="zf-C2H2"/>
    <property type="match status" value="6"/>
</dbReference>
<keyword evidence="10" id="KW-1185">Reference proteome</keyword>
<feature type="compositionally biased region" description="Basic residues" evidence="8">
    <location>
        <begin position="126"/>
        <end position="135"/>
    </location>
</feature>
<dbReference type="SUPFAM" id="SSF57667">
    <property type="entry name" value="beta-beta-alpha zinc fingers"/>
    <property type="match status" value="4"/>
</dbReference>
<dbReference type="PANTHER" id="PTHR23234:SF10">
    <property type="entry name" value="RIKEN CDNA 6720489N17 GENE-RELATED"/>
    <property type="match status" value="1"/>
</dbReference>
<proteinExistence type="inferred from homology"/>
<dbReference type="SMART" id="SM00355">
    <property type="entry name" value="ZnF_C2H2"/>
    <property type="match status" value="9"/>
</dbReference>
<dbReference type="OrthoDB" id="6077919at2759"/>
<gene>
    <name evidence="11" type="primary">LOC111101076</name>
</gene>
<feature type="domain" description="C2H2-type" evidence="9">
    <location>
        <begin position="565"/>
        <end position="592"/>
    </location>
</feature>
<feature type="compositionally biased region" description="Acidic residues" evidence="8">
    <location>
        <begin position="394"/>
        <end position="415"/>
    </location>
</feature>
<feature type="region of interest" description="Disordered" evidence="8">
    <location>
        <begin position="42"/>
        <end position="75"/>
    </location>
</feature>
<keyword evidence="3" id="KW-0479">Metal-binding</keyword>
<dbReference type="InterPro" id="IPR013087">
    <property type="entry name" value="Znf_C2H2_type"/>
</dbReference>
<dbReference type="Proteomes" id="UP000694844">
    <property type="component" value="Chromosome 6"/>
</dbReference>
<feature type="compositionally biased region" description="Basic and acidic residues" evidence="8">
    <location>
        <begin position="343"/>
        <end position="365"/>
    </location>
</feature>
<accession>A0A8B8AGF2</accession>
<evidence type="ECO:0000259" key="9">
    <source>
        <dbReference type="PROSITE" id="PS50157"/>
    </source>
</evidence>
<feature type="domain" description="C2H2-type" evidence="9">
    <location>
        <begin position="592"/>
        <end position="620"/>
    </location>
</feature>
<dbReference type="RefSeq" id="XP_022289064.1">
    <property type="nucleotide sequence ID" value="XM_022433356.1"/>
</dbReference>
<dbReference type="Gene3D" id="3.30.160.60">
    <property type="entry name" value="Classic Zinc Finger"/>
    <property type="match status" value="6"/>
</dbReference>
<comment type="similarity">
    <text evidence="2">Belongs to the krueppel C2H2-type zinc-finger protein family.</text>
</comment>
<feature type="region of interest" description="Disordered" evidence="8">
    <location>
        <begin position="103"/>
        <end position="145"/>
    </location>
</feature>